<sequence>MPYGFEGTDTGYIFGSSWNIYNGQFPHRDFIYTRPAVPAYFHTIFLFISETYGYLLDRAFFYIQVFIYSFLGAKMLVENFSITSKDFTYFIAILGALVSIHNYPPMGWNTIDGVFFCVLGIYFIARKETTNWQWFLGCFFLVMGVFSKQSFYFTPIFLGGYLLLLKQYKKLIYFSGFALFWVFVYFVLKFATGSFFPFFEQTFQRTGSGALVSVGIKTYYLALKFNIIYSLAGVFLFWVCYKFLPKKITYLLLNVAIATIFVLQFYYFGEWHTIKYIMQLLFIATAGFCVLKAFRDKRYFLLLLLLGVSWSASISNGYQTPIHFSLPIFFSLYLLVFSKGKFIKPELKMPIIYAFILSVFLGTFYYGYQVLYRDSDRSELKFDMGSVFPQLKGIKSDKDTYGKYHELKQLAPEYPNFTVLPSITLAHYLTTTVNPLGTDWPLDVEINNEGEKLISELEGSKTIVFLENSEFTEEQLEGYIMDDIIKNSWTLIEKTDYFDIYSPPQ</sequence>
<accession>A0ABT8DJG5</accession>
<feature type="transmembrane region" description="Helical" evidence="1">
    <location>
        <begin position="219"/>
        <end position="241"/>
    </location>
</feature>
<feature type="transmembrane region" description="Helical" evidence="1">
    <location>
        <begin position="171"/>
        <end position="199"/>
    </location>
</feature>
<evidence type="ECO:0008006" key="4">
    <source>
        <dbReference type="Google" id="ProtNLM"/>
    </source>
</evidence>
<keyword evidence="1" id="KW-1133">Transmembrane helix</keyword>
<evidence type="ECO:0000256" key="1">
    <source>
        <dbReference type="SAM" id="Phobius"/>
    </source>
</evidence>
<dbReference type="RefSeq" id="WP_290255264.1">
    <property type="nucleotide sequence ID" value="NZ_JAUGQQ010000010.1"/>
</dbReference>
<gene>
    <name evidence="2" type="ORF">QRD02_12355</name>
</gene>
<dbReference type="Proteomes" id="UP001244787">
    <property type="component" value="Unassembled WGS sequence"/>
</dbReference>
<feature type="transmembrane region" description="Helical" evidence="1">
    <location>
        <begin position="134"/>
        <end position="164"/>
    </location>
</feature>
<reference evidence="2 3" key="1">
    <citation type="submission" date="2023-06" db="EMBL/GenBank/DDBJ databases">
        <authorList>
            <person name="Ye Y.-Q."/>
            <person name="Du Z.-J."/>
        </authorList>
    </citation>
    <scope>NUCLEOTIDE SEQUENCE [LARGE SCALE GENOMIC DNA]</scope>
    <source>
        <strain evidence="2 3">SDUM287046</strain>
    </source>
</reference>
<name>A0ABT8DJG5_9FLAO</name>
<evidence type="ECO:0000313" key="2">
    <source>
        <dbReference type="EMBL" id="MDN3725173.1"/>
    </source>
</evidence>
<feature type="transmembrane region" description="Helical" evidence="1">
    <location>
        <begin position="298"/>
        <end position="315"/>
    </location>
</feature>
<feature type="transmembrane region" description="Helical" evidence="1">
    <location>
        <begin position="273"/>
        <end position="291"/>
    </location>
</feature>
<keyword evidence="1" id="KW-0812">Transmembrane</keyword>
<feature type="transmembrane region" description="Helical" evidence="1">
    <location>
        <begin position="248"/>
        <end position="267"/>
    </location>
</feature>
<keyword evidence="1" id="KW-0472">Membrane</keyword>
<organism evidence="2 3">
    <name type="scientific">Aequorivita aurantiaca</name>
    <dbReference type="NCBI Taxonomy" id="3053356"/>
    <lineage>
        <taxon>Bacteria</taxon>
        <taxon>Pseudomonadati</taxon>
        <taxon>Bacteroidota</taxon>
        <taxon>Flavobacteriia</taxon>
        <taxon>Flavobacteriales</taxon>
        <taxon>Flavobacteriaceae</taxon>
        <taxon>Aequorivita</taxon>
    </lineage>
</organism>
<evidence type="ECO:0000313" key="3">
    <source>
        <dbReference type="Proteomes" id="UP001244787"/>
    </source>
</evidence>
<feature type="transmembrane region" description="Helical" evidence="1">
    <location>
        <begin position="321"/>
        <end position="338"/>
    </location>
</feature>
<dbReference type="EMBL" id="JAUGQQ010000010">
    <property type="protein sequence ID" value="MDN3725173.1"/>
    <property type="molecule type" value="Genomic_DNA"/>
</dbReference>
<feature type="transmembrane region" description="Helical" evidence="1">
    <location>
        <begin position="59"/>
        <end position="77"/>
    </location>
</feature>
<feature type="transmembrane region" description="Helical" evidence="1">
    <location>
        <begin position="350"/>
        <end position="368"/>
    </location>
</feature>
<protein>
    <recommendedName>
        <fullName evidence="4">Glycosyltransferase RgtA/B/C/D-like domain-containing protein</fullName>
    </recommendedName>
</protein>
<feature type="transmembrane region" description="Helical" evidence="1">
    <location>
        <begin position="89"/>
        <end position="106"/>
    </location>
</feature>
<proteinExistence type="predicted"/>
<comment type="caution">
    <text evidence="2">The sequence shown here is derived from an EMBL/GenBank/DDBJ whole genome shotgun (WGS) entry which is preliminary data.</text>
</comment>
<keyword evidence="3" id="KW-1185">Reference proteome</keyword>